<feature type="transmembrane region" description="Helical" evidence="1">
    <location>
        <begin position="24"/>
        <end position="48"/>
    </location>
</feature>
<evidence type="ECO:0008006" key="4">
    <source>
        <dbReference type="Google" id="ProtNLM"/>
    </source>
</evidence>
<reference evidence="2 3" key="1">
    <citation type="submission" date="2023-08" db="EMBL/GenBank/DDBJ databases">
        <title>Functional and genomic diversity of the sorghum phyllosphere microbiome.</title>
        <authorList>
            <person name="Shade A."/>
        </authorList>
    </citation>
    <scope>NUCLEOTIDE SEQUENCE [LARGE SCALE GENOMIC DNA]</scope>
    <source>
        <strain evidence="2 3">SORGH_AS_0335</strain>
    </source>
</reference>
<proteinExistence type="predicted"/>
<dbReference type="RefSeq" id="WP_309825459.1">
    <property type="nucleotide sequence ID" value="NZ_JAVIZX010000001.1"/>
</dbReference>
<organism evidence="2 3">
    <name type="scientific">Paracidovorax wautersii</name>
    <dbReference type="NCBI Taxonomy" id="1177982"/>
    <lineage>
        <taxon>Bacteria</taxon>
        <taxon>Pseudomonadati</taxon>
        <taxon>Pseudomonadota</taxon>
        <taxon>Betaproteobacteria</taxon>
        <taxon>Burkholderiales</taxon>
        <taxon>Comamonadaceae</taxon>
        <taxon>Paracidovorax</taxon>
    </lineage>
</organism>
<protein>
    <recommendedName>
        <fullName evidence="4">Secreted protein</fullName>
    </recommendedName>
</protein>
<name>A0ABU1I5L2_9BURK</name>
<evidence type="ECO:0000313" key="3">
    <source>
        <dbReference type="Proteomes" id="UP001267710"/>
    </source>
</evidence>
<keyword evidence="3" id="KW-1185">Reference proteome</keyword>
<evidence type="ECO:0000313" key="2">
    <source>
        <dbReference type="EMBL" id="MDR6212509.1"/>
    </source>
</evidence>
<accession>A0ABU1I5L2</accession>
<keyword evidence="1" id="KW-0472">Membrane</keyword>
<dbReference type="EMBL" id="JAVIZX010000001">
    <property type="protein sequence ID" value="MDR6212509.1"/>
    <property type="molecule type" value="Genomic_DNA"/>
</dbReference>
<keyword evidence="1" id="KW-1133">Transmembrane helix</keyword>
<sequence>MDAVRRPDARSSRPALGRWRRGTAGGLVAGLIALWVGAAVAAPAPWYYWRSKVDGRRVCAQVTPGPGWERDSAPFDGPGCQAKPRVFVIPAR</sequence>
<comment type="caution">
    <text evidence="2">The sequence shown here is derived from an EMBL/GenBank/DDBJ whole genome shotgun (WGS) entry which is preliminary data.</text>
</comment>
<keyword evidence="1" id="KW-0812">Transmembrane</keyword>
<evidence type="ECO:0000256" key="1">
    <source>
        <dbReference type="SAM" id="Phobius"/>
    </source>
</evidence>
<gene>
    <name evidence="2" type="ORF">QE399_000198</name>
</gene>
<dbReference type="Proteomes" id="UP001267710">
    <property type="component" value="Unassembled WGS sequence"/>
</dbReference>